<comment type="function">
    <text evidence="8">Core component of nucleosome. Nucleosomes wrap and compact DNA into chromatin, limiting DNA accessibility to the cellular machineries which require DNA as a template. Histones thereby play a central role in transcription regulation, DNA repair, DNA replication and chromosomal stability. DNA accessibility is regulated via a complex set of post-translational modifications of histones, also called histone code, and nucleosome remodeling.</text>
</comment>
<dbReference type="InterPro" id="IPR001951">
    <property type="entry name" value="Histone_H4"/>
</dbReference>
<dbReference type="Gene3D" id="1.10.20.10">
    <property type="entry name" value="Histone, subunit A"/>
    <property type="match status" value="1"/>
</dbReference>
<accession>A0A6A6XIN3</accession>
<feature type="region of interest" description="Disordered" evidence="9">
    <location>
        <begin position="1"/>
        <end position="64"/>
    </location>
</feature>
<keyword evidence="11" id="KW-1185">Reference proteome</keyword>
<keyword evidence="6 8" id="KW-0539">Nucleus</keyword>
<dbReference type="AlphaFoldDB" id="A0A6A6XIN3"/>
<evidence type="ECO:0000256" key="6">
    <source>
        <dbReference type="ARBA" id="ARBA00023242"/>
    </source>
</evidence>
<comment type="subunit">
    <text evidence="8">The nucleosome is a histone octamer containing two molecules each of H2A, H2B, H3 and H4 assembled in one H3-H4 heterotetramer and two H2A-H2B heterodimers. The octamer wraps approximately 147 bp of DNA.</text>
</comment>
<sequence>MVNERPRGYLGELSGGFPGVKRAGPPGSSAESPSAAKAQRLNTTGHGGKGLGKGKGKAQRRHQKILRDNINGVTKGDIRRIARRGGVKRISAAAYPEVRIALKQRLEGILKQCAAVVEHNGRKTVYVQDVIYVLNRTGNPVYGFDPAFSHH</sequence>
<dbReference type="SUPFAM" id="SSF47113">
    <property type="entry name" value="Histone-fold"/>
    <property type="match status" value="1"/>
</dbReference>
<feature type="compositionally biased region" description="Basic residues" evidence="9">
    <location>
        <begin position="52"/>
        <end position="64"/>
    </location>
</feature>
<evidence type="ECO:0000256" key="4">
    <source>
        <dbReference type="ARBA" id="ARBA00022454"/>
    </source>
</evidence>
<proteinExistence type="inferred from homology"/>
<dbReference type="EMBL" id="MU001835">
    <property type="protein sequence ID" value="KAF2796262.1"/>
    <property type="molecule type" value="Genomic_DNA"/>
</dbReference>
<reference evidence="10" key="1">
    <citation type="journal article" date="2020" name="Stud. Mycol.">
        <title>101 Dothideomycetes genomes: a test case for predicting lifestyles and emergence of pathogens.</title>
        <authorList>
            <person name="Haridas S."/>
            <person name="Albert R."/>
            <person name="Binder M."/>
            <person name="Bloem J."/>
            <person name="Labutti K."/>
            <person name="Salamov A."/>
            <person name="Andreopoulos B."/>
            <person name="Baker S."/>
            <person name="Barry K."/>
            <person name="Bills G."/>
            <person name="Bluhm B."/>
            <person name="Cannon C."/>
            <person name="Castanera R."/>
            <person name="Culley D."/>
            <person name="Daum C."/>
            <person name="Ezra D."/>
            <person name="Gonzalez J."/>
            <person name="Henrissat B."/>
            <person name="Kuo A."/>
            <person name="Liang C."/>
            <person name="Lipzen A."/>
            <person name="Lutzoni F."/>
            <person name="Magnuson J."/>
            <person name="Mondo S."/>
            <person name="Nolan M."/>
            <person name="Ohm R."/>
            <person name="Pangilinan J."/>
            <person name="Park H.-J."/>
            <person name="Ramirez L."/>
            <person name="Alfaro M."/>
            <person name="Sun H."/>
            <person name="Tritt A."/>
            <person name="Yoshinaga Y."/>
            <person name="Zwiers L.-H."/>
            <person name="Turgeon B."/>
            <person name="Goodwin S."/>
            <person name="Spatafora J."/>
            <person name="Crous P."/>
            <person name="Grigoriev I."/>
        </authorList>
    </citation>
    <scope>NUCLEOTIDE SEQUENCE</scope>
    <source>
        <strain evidence="10">CBS 109.77</strain>
    </source>
</reference>
<dbReference type="PRINTS" id="PR00623">
    <property type="entry name" value="HISTONEH4"/>
</dbReference>
<evidence type="ECO:0000256" key="8">
    <source>
        <dbReference type="RuleBase" id="RU000528"/>
    </source>
</evidence>
<evidence type="ECO:0000256" key="5">
    <source>
        <dbReference type="ARBA" id="ARBA00023125"/>
    </source>
</evidence>
<evidence type="ECO:0000256" key="7">
    <source>
        <dbReference type="ARBA" id="ARBA00023269"/>
    </source>
</evidence>
<comment type="subcellular location">
    <subcellularLocation>
        <location evidence="2">Chromosome</location>
    </subcellularLocation>
    <subcellularLocation>
        <location evidence="1">Nucleus</location>
    </subcellularLocation>
</comment>
<organism evidence="10 11">
    <name type="scientific">Melanomma pulvis-pyrius CBS 109.77</name>
    <dbReference type="NCBI Taxonomy" id="1314802"/>
    <lineage>
        <taxon>Eukaryota</taxon>
        <taxon>Fungi</taxon>
        <taxon>Dikarya</taxon>
        <taxon>Ascomycota</taxon>
        <taxon>Pezizomycotina</taxon>
        <taxon>Dothideomycetes</taxon>
        <taxon>Pleosporomycetidae</taxon>
        <taxon>Pleosporales</taxon>
        <taxon>Melanommataceae</taxon>
        <taxon>Melanomma</taxon>
    </lineage>
</organism>
<gene>
    <name evidence="10" type="ORF">K505DRAFT_300561</name>
</gene>
<dbReference type="GO" id="GO:0030527">
    <property type="term" value="F:structural constituent of chromatin"/>
    <property type="evidence" value="ECO:0007669"/>
    <property type="project" value="InterPro"/>
</dbReference>
<dbReference type="GO" id="GO:0005634">
    <property type="term" value="C:nucleus"/>
    <property type="evidence" value="ECO:0007669"/>
    <property type="project" value="UniProtKB-SubCell"/>
</dbReference>
<evidence type="ECO:0000256" key="1">
    <source>
        <dbReference type="ARBA" id="ARBA00004123"/>
    </source>
</evidence>
<dbReference type="GO" id="GO:0000786">
    <property type="term" value="C:nucleosome"/>
    <property type="evidence" value="ECO:0007669"/>
    <property type="project" value="UniProtKB-KW"/>
</dbReference>
<protein>
    <recommendedName>
        <fullName evidence="8">Histone H4</fullName>
    </recommendedName>
</protein>
<dbReference type="GO" id="GO:0003677">
    <property type="term" value="F:DNA binding"/>
    <property type="evidence" value="ECO:0007669"/>
    <property type="project" value="UniProtKB-KW"/>
</dbReference>
<keyword evidence="4 8" id="KW-0158">Chromosome</keyword>
<feature type="compositionally biased region" description="Low complexity" evidence="9">
    <location>
        <begin position="23"/>
        <end position="36"/>
    </location>
</feature>
<dbReference type="PANTHER" id="PTHR10484">
    <property type="entry name" value="HISTONE H4"/>
    <property type="match status" value="1"/>
</dbReference>
<evidence type="ECO:0000313" key="11">
    <source>
        <dbReference type="Proteomes" id="UP000799757"/>
    </source>
</evidence>
<comment type="similarity">
    <text evidence="3 8">Belongs to the histone H4 family.</text>
</comment>
<evidence type="ECO:0000256" key="9">
    <source>
        <dbReference type="SAM" id="MobiDB-lite"/>
    </source>
</evidence>
<keyword evidence="5 8" id="KW-0238">DNA-binding</keyword>
<evidence type="ECO:0000256" key="2">
    <source>
        <dbReference type="ARBA" id="ARBA00004286"/>
    </source>
</evidence>
<dbReference type="OrthoDB" id="3919494at2759"/>
<dbReference type="CDD" id="cd22912">
    <property type="entry name" value="HFD_H4"/>
    <property type="match status" value="1"/>
</dbReference>
<keyword evidence="7 8" id="KW-0544">Nucleosome core</keyword>
<evidence type="ECO:0000313" key="10">
    <source>
        <dbReference type="EMBL" id="KAF2796262.1"/>
    </source>
</evidence>
<dbReference type="GO" id="GO:0046982">
    <property type="term" value="F:protein heterodimerization activity"/>
    <property type="evidence" value="ECO:0007669"/>
    <property type="project" value="InterPro"/>
</dbReference>
<dbReference type="InterPro" id="IPR009072">
    <property type="entry name" value="Histone-fold"/>
</dbReference>
<evidence type="ECO:0000256" key="3">
    <source>
        <dbReference type="ARBA" id="ARBA00006564"/>
    </source>
</evidence>
<dbReference type="SMART" id="SM00417">
    <property type="entry name" value="H4"/>
    <property type="match status" value="1"/>
</dbReference>
<name>A0A6A6XIN3_9PLEO</name>
<dbReference type="Proteomes" id="UP000799757">
    <property type="component" value="Unassembled WGS sequence"/>
</dbReference>